<sequence length="226" mass="25065">MTNSTPDILVVFDCDGTLVDSAHNVIACMRTAFEETGLPVPTDLDIRRSIGLNPDVAVRHLAREPLSDSHLEQIVTGYKTAFFHRRLRVDHHEPLFEGVREILENLASRKIAMAVATGKSMRGVNAVITQHGLDGYFGSLQTPDHNPGKPHPQMLEKAMAVACTKPEQTYMIGDTSFDMMLAKNAGCRGVGVTWGYHDEAELLESGAETLINRFEELLEIIETHRE</sequence>
<dbReference type="InterPro" id="IPR036412">
    <property type="entry name" value="HAD-like_sf"/>
</dbReference>
<dbReference type="InterPro" id="IPR023198">
    <property type="entry name" value="PGP-like_dom2"/>
</dbReference>
<dbReference type="PANTHER" id="PTHR43434">
    <property type="entry name" value="PHOSPHOGLYCOLATE PHOSPHATASE"/>
    <property type="match status" value="1"/>
</dbReference>
<dbReference type="EMBL" id="JAFLNC010000004">
    <property type="protein sequence ID" value="MBO0334303.1"/>
    <property type="molecule type" value="Genomic_DNA"/>
</dbReference>
<comment type="caution">
    <text evidence="1">The sequence shown here is derived from an EMBL/GenBank/DDBJ whole genome shotgun (WGS) entry which is preliminary data.</text>
</comment>
<organism evidence="1 2">
    <name type="scientific">Sneathiella sedimenti</name>
    <dbReference type="NCBI Taxonomy" id="2816034"/>
    <lineage>
        <taxon>Bacteria</taxon>
        <taxon>Pseudomonadati</taxon>
        <taxon>Pseudomonadota</taxon>
        <taxon>Alphaproteobacteria</taxon>
        <taxon>Sneathiellales</taxon>
        <taxon>Sneathiellaceae</taxon>
        <taxon>Sneathiella</taxon>
    </lineage>
</organism>
<dbReference type="Gene3D" id="1.10.150.240">
    <property type="entry name" value="Putative phosphatase, domain 2"/>
    <property type="match status" value="1"/>
</dbReference>
<dbReference type="SUPFAM" id="SSF56784">
    <property type="entry name" value="HAD-like"/>
    <property type="match status" value="1"/>
</dbReference>
<proteinExistence type="predicted"/>
<dbReference type="SFLD" id="SFLDG01129">
    <property type="entry name" value="C1.5:_HAD__Beta-PGM__Phosphata"/>
    <property type="match status" value="1"/>
</dbReference>
<keyword evidence="2" id="KW-1185">Reference proteome</keyword>
<gene>
    <name evidence="1" type="ORF">J0X12_11795</name>
</gene>
<keyword evidence="1" id="KW-0378">Hydrolase</keyword>
<accession>A0ABS3F737</accession>
<dbReference type="GO" id="GO:0016787">
    <property type="term" value="F:hydrolase activity"/>
    <property type="evidence" value="ECO:0007669"/>
    <property type="project" value="UniProtKB-KW"/>
</dbReference>
<dbReference type="PANTHER" id="PTHR43434:SF24">
    <property type="entry name" value="HYDROLASE-RELATED"/>
    <property type="match status" value="1"/>
</dbReference>
<protein>
    <submittedName>
        <fullName evidence="1">HAD-IA family hydrolase</fullName>
    </submittedName>
</protein>
<dbReference type="RefSeq" id="WP_207045973.1">
    <property type="nucleotide sequence ID" value="NZ_JAFLNC010000004.1"/>
</dbReference>
<name>A0ABS3F737_9PROT</name>
<dbReference type="Proteomes" id="UP000664761">
    <property type="component" value="Unassembled WGS sequence"/>
</dbReference>
<reference evidence="1 2" key="1">
    <citation type="submission" date="2021-03" db="EMBL/GenBank/DDBJ databases">
        <title>Sneathiella sp. CAU 1612 isolated from Kang Won-do.</title>
        <authorList>
            <person name="Kim W."/>
        </authorList>
    </citation>
    <scope>NUCLEOTIDE SEQUENCE [LARGE SCALE GENOMIC DNA]</scope>
    <source>
        <strain evidence="1 2">CAU 1612</strain>
    </source>
</reference>
<evidence type="ECO:0000313" key="1">
    <source>
        <dbReference type="EMBL" id="MBO0334303.1"/>
    </source>
</evidence>
<dbReference type="InterPro" id="IPR041492">
    <property type="entry name" value="HAD_2"/>
</dbReference>
<dbReference type="InterPro" id="IPR006439">
    <property type="entry name" value="HAD-SF_hydro_IA"/>
</dbReference>
<dbReference type="SFLD" id="SFLDG01135">
    <property type="entry name" value="C1.5.6:_HAD__Beta-PGM__Phospha"/>
    <property type="match status" value="1"/>
</dbReference>
<dbReference type="Pfam" id="PF13419">
    <property type="entry name" value="HAD_2"/>
    <property type="match status" value="1"/>
</dbReference>
<evidence type="ECO:0000313" key="2">
    <source>
        <dbReference type="Proteomes" id="UP000664761"/>
    </source>
</evidence>
<dbReference type="InterPro" id="IPR050155">
    <property type="entry name" value="HAD-like_hydrolase_sf"/>
</dbReference>
<dbReference type="NCBIfam" id="TIGR01549">
    <property type="entry name" value="HAD-SF-IA-v1"/>
    <property type="match status" value="1"/>
</dbReference>
<dbReference type="SFLD" id="SFLDS00003">
    <property type="entry name" value="Haloacid_Dehalogenase"/>
    <property type="match status" value="1"/>
</dbReference>
<dbReference type="InterPro" id="IPR023214">
    <property type="entry name" value="HAD_sf"/>
</dbReference>
<dbReference type="Gene3D" id="3.40.50.1000">
    <property type="entry name" value="HAD superfamily/HAD-like"/>
    <property type="match status" value="1"/>
</dbReference>